<evidence type="ECO:0008006" key="4">
    <source>
        <dbReference type="Google" id="ProtNLM"/>
    </source>
</evidence>
<name>A7ANC4_BABBO</name>
<protein>
    <recommendedName>
        <fullName evidence="4">6-Cys domain-containing protein</fullName>
    </recommendedName>
</protein>
<evidence type="ECO:0000313" key="3">
    <source>
        <dbReference type="Proteomes" id="UP000002173"/>
    </source>
</evidence>
<dbReference type="InParanoid" id="A7ANC4"/>
<comment type="caution">
    <text evidence="2">The sequence shown here is derived from an EMBL/GenBank/DDBJ whole genome shotgun (WGS) entry which is preliminary data.</text>
</comment>
<dbReference type="AlphaFoldDB" id="A7ANC4"/>
<dbReference type="KEGG" id="bbo:BBOV_III004950"/>
<gene>
    <name evidence="2" type="ORF">BBOV_III004950</name>
</gene>
<keyword evidence="1" id="KW-0732">Signal</keyword>
<feature type="chain" id="PRO_5002706107" description="6-Cys domain-containing protein" evidence="1">
    <location>
        <begin position="23"/>
        <end position="880"/>
    </location>
</feature>
<feature type="signal peptide" evidence="1">
    <location>
        <begin position="1"/>
        <end position="22"/>
    </location>
</feature>
<proteinExistence type="predicted"/>
<organism evidence="2 3">
    <name type="scientific">Babesia bovis</name>
    <dbReference type="NCBI Taxonomy" id="5865"/>
    <lineage>
        <taxon>Eukaryota</taxon>
        <taxon>Sar</taxon>
        <taxon>Alveolata</taxon>
        <taxon>Apicomplexa</taxon>
        <taxon>Aconoidasida</taxon>
        <taxon>Piroplasmida</taxon>
        <taxon>Babesiidae</taxon>
        <taxon>Babesia</taxon>
    </lineage>
</organism>
<dbReference type="EMBL" id="AAXT01000001">
    <property type="protein sequence ID" value="EDO08058.1"/>
    <property type="molecule type" value="Genomic_DNA"/>
</dbReference>
<reference evidence="3" key="3">
    <citation type="journal article" date="2021" name="Int. J. Parasitol.">
        <title>Comparative analysis of gene expression between Babesia bovis blood stages and kinetes allowed by improved genome annotation.</title>
        <authorList>
            <person name="Ueti M.W."/>
            <person name="Johnson W.C."/>
            <person name="Kappmeyer L.S."/>
            <person name="Herndon D.R."/>
            <person name="Mousel M.R."/>
            <person name="Reif K.E."/>
            <person name="Taus N.S."/>
            <person name="Ifeonu O.O."/>
            <person name="Silva J.C."/>
            <person name="Suarez C.E."/>
            <person name="Brayton K.A."/>
        </authorList>
    </citation>
    <scope>NUCLEOTIDE SEQUENCE [LARGE SCALE GENOMIC DNA]</scope>
</reference>
<dbReference type="VEuPathDB" id="PiroplasmaDB:BBOV_III004950"/>
<evidence type="ECO:0000313" key="2">
    <source>
        <dbReference type="EMBL" id="EDO08058.1"/>
    </source>
</evidence>
<dbReference type="RefSeq" id="XP_001611626.1">
    <property type="nucleotide sequence ID" value="XM_001611576.1"/>
</dbReference>
<dbReference type="OMA" id="SMINANI"/>
<keyword evidence="3" id="KW-1185">Reference proteome</keyword>
<reference evidence="2 3" key="1">
    <citation type="journal article" date="2007" name="PLoS Pathog.">
        <title>Genome sequence of Babesia bovis and comparative analysis of apicomplexan hemoprotozoa.</title>
        <authorList>
            <person name="Brayton K.A."/>
            <person name="Lau A.O.T."/>
            <person name="Herndon D.R."/>
            <person name="Hannick L."/>
            <person name="Kappmeyer L.S."/>
            <person name="Berens S.J."/>
            <person name="Bidwell S.L."/>
            <person name="Brown W.C."/>
            <person name="Crabtree J."/>
            <person name="Fadrosh D."/>
            <person name="Feldblum T."/>
            <person name="Forberger H.A."/>
            <person name="Haas B.J."/>
            <person name="Howell J.M."/>
            <person name="Khouri H."/>
            <person name="Koo H."/>
            <person name="Mann D.J."/>
            <person name="Norimine J."/>
            <person name="Paulsen I.T."/>
            <person name="Radune D."/>
            <person name="Ren Q."/>
            <person name="Smith R.K. Jr."/>
            <person name="Suarez C.E."/>
            <person name="White O."/>
            <person name="Wortman J.R."/>
            <person name="Knowles D.P. Jr."/>
            <person name="McElwain T.F."/>
            <person name="Nene V.M."/>
        </authorList>
    </citation>
    <scope>NUCLEOTIDE SEQUENCE [LARGE SCALE GENOMIC DNA]</scope>
    <source>
        <strain evidence="2">T2Bo</strain>
    </source>
</reference>
<reference evidence="3" key="2">
    <citation type="journal article" date="2020" name="Data Brief">
        <title>Transcriptome dataset of Babesia bovis life stages within vertebrate and invertebrate hosts.</title>
        <authorList>
            <person name="Ueti M.W."/>
            <person name="Johnson W.C."/>
            <person name="Kappmeyer L.S."/>
            <person name="Herndon D.R."/>
            <person name="Mousel M.R."/>
            <person name="Reif K.E."/>
            <person name="Taus N.S."/>
            <person name="Ifeonu O.O."/>
            <person name="Silva J.C."/>
            <person name="Suarez C.E."/>
            <person name="Brayton K.A."/>
        </authorList>
    </citation>
    <scope>NUCLEOTIDE SEQUENCE [LARGE SCALE GENOMIC DNA]</scope>
</reference>
<dbReference type="Proteomes" id="UP000002173">
    <property type="component" value="Unassembled WGS sequence"/>
</dbReference>
<sequence length="880" mass="100538">MVILRLLSTIAILLTYVVSIRTDPMPIVNERYNGVYKSLQTKGSVGKRIARFVTNINKDRPVFHVVELDLYRGESITITCPNREDTLDGFFPADPRAYYISPPIAASFLGVMTFSKKDLNNDLMVFSNDKLGYLDDVSDALMQIPYGKKSRRISFLWNGSKVKIPSTLHYICLKESKIPERYGPVALIAIRVIPEKPLIQDALIDINNLVYAPSNHDVIYTKEFSAIDKLTVQCTTKDAKEVFDKWKPSDIEMLSHNMLSKKVDDTNVLNPDWAESISMINANITLDDIDHGILGIESLSLSSMVYILRDQFYLTCTSGYRNSDRVFHLVPNTVTTIENIRPTIKRNPIEESPDGYNDIQHYQYRVAHARAVAIFCPMETHMLQPIALLTKAKKRFFREVNLNFPSTRISTRGDSLFVVDFSNSSAIDDVKLQISCQSKTPEYTSYMFTLNNKMACIFGDDIQFWRPCKVVLFPSDQLIIKCPRKTEKESLPLKPDDVRDAYIRVNDKFVLDRHAAIKRTVDTHANEEIHKITFKGHDNRALIRDEIQYECGEHERTDFSTTENRPIIIIKLVGKFEETDLSGTLLIPFNDMLKPIDGPRLFHTFLGGGMNQKINCSDFFIDKPEAFLYPNNRWEAFDDIPPFFSGMLIDRIAGKKVHSNRAIYGLTIEKYPEEKPSHVTMTLSNDYRMSSRSDNAFYFICARGPLWDDMHSDVAVIQVYIEGNANRNYGVGVQSGLFRVNYKYGKGEYNDATFRISDHEVLAMHCPKAATDKNLPECKIVEPKTFVQNPNEDGLTALDETIRRGMVEYRNNYGIQSLWYIYTEILKSASKYYPIEVECYCRSEDNVILAVMHLASTAKAIISKIMISCISIIITTIVLI</sequence>
<dbReference type="GeneID" id="5479875"/>
<accession>A7ANC4</accession>
<evidence type="ECO:0000256" key="1">
    <source>
        <dbReference type="SAM" id="SignalP"/>
    </source>
</evidence>